<dbReference type="CDD" id="cd00383">
    <property type="entry name" value="trans_reg_C"/>
    <property type="match status" value="1"/>
</dbReference>
<evidence type="ECO:0000259" key="4">
    <source>
        <dbReference type="PROSITE" id="PS51755"/>
    </source>
</evidence>
<dbReference type="InterPro" id="IPR011990">
    <property type="entry name" value="TPR-like_helical_dom_sf"/>
</dbReference>
<proteinExistence type="predicted"/>
<feature type="DNA-binding region" description="OmpR/PhoB-type" evidence="2">
    <location>
        <begin position="1"/>
        <end position="93"/>
    </location>
</feature>
<dbReference type="Proteomes" id="UP000586305">
    <property type="component" value="Unassembled WGS sequence"/>
</dbReference>
<dbReference type="GO" id="GO:0003677">
    <property type="term" value="F:DNA binding"/>
    <property type="evidence" value="ECO:0007669"/>
    <property type="project" value="UniProtKB-UniRule"/>
</dbReference>
<keyword evidence="6" id="KW-1185">Reference proteome</keyword>
<dbReference type="EMBL" id="JABBPG010000010">
    <property type="protein sequence ID" value="NOU52514.1"/>
    <property type="molecule type" value="Genomic_DNA"/>
</dbReference>
<dbReference type="RefSeq" id="WP_171627575.1">
    <property type="nucleotide sequence ID" value="NZ_JABBPG010000010.1"/>
</dbReference>
<name>A0A849VL66_9GAMM</name>
<sequence length="582" mass="66940">MVVTFDGFHLDTKSGVLTRKGKEITLKPKQHALLLFFVSNPAVVLSKEQILDHVWQGRVVSEQVVFQTISQLRTIVGERAIQTYARQGYKWTYPINNDEEEQERVSVSRSKKSHTYTYFIIAILLAATAVTSYHSFIPLTGKRAQIFYLPQEHTKDVIEDTSNDAFSLQAVKFNSSYQLDVLNMPALTFKELQLDKANWLIGMQIYPAPEGIYLEFKLQSDKNQWHDYVFATKPTAVAAALHKQLAELAQLGLFTTPTTAKVWVSKLEQQTQYSRASVLFFLAKYYHGLGHLDVALAYLDSISKQPVDVQTMPLHIEAALLRATIYKHNGQFTLAKTTLTQAEQNLGEKIWPLQFELIKKQAFLAYAMRNPEQVKQQLERGAKLAQRNIDSLSRFQLHILDSILSAKLGLNERKYIQLNEAQQVVIDEKLHPANLAFIYFHYALFAEDKDIKVKYLSKILTLPRSQTNFWVIDDAFERLFDLYIQHGLFAQAAELLQQNTNHAVNKKLLNARLLLAQQQTQQAIALLEEAYQQSHKAFDRNASINAARALYQHLDKQSQKRQIYYNFLQRNGEQKWLDSQNI</sequence>
<evidence type="ECO:0000256" key="1">
    <source>
        <dbReference type="ARBA" id="ARBA00023125"/>
    </source>
</evidence>
<dbReference type="InterPro" id="IPR036388">
    <property type="entry name" value="WH-like_DNA-bd_sf"/>
</dbReference>
<evidence type="ECO:0000313" key="5">
    <source>
        <dbReference type="EMBL" id="NOU52514.1"/>
    </source>
</evidence>
<dbReference type="PROSITE" id="PS51755">
    <property type="entry name" value="OMPR_PHOB"/>
    <property type="match status" value="1"/>
</dbReference>
<keyword evidence="3" id="KW-1133">Transmembrane helix</keyword>
<dbReference type="GO" id="GO:0006355">
    <property type="term" value="P:regulation of DNA-templated transcription"/>
    <property type="evidence" value="ECO:0007669"/>
    <property type="project" value="InterPro"/>
</dbReference>
<dbReference type="InterPro" id="IPR016032">
    <property type="entry name" value="Sig_transdc_resp-reg_C-effctor"/>
</dbReference>
<dbReference type="Pfam" id="PF00486">
    <property type="entry name" value="Trans_reg_C"/>
    <property type="match status" value="1"/>
</dbReference>
<dbReference type="SUPFAM" id="SSF48452">
    <property type="entry name" value="TPR-like"/>
    <property type="match status" value="1"/>
</dbReference>
<feature type="transmembrane region" description="Helical" evidence="3">
    <location>
        <begin position="116"/>
        <end position="136"/>
    </location>
</feature>
<evidence type="ECO:0000313" key="6">
    <source>
        <dbReference type="Proteomes" id="UP000586305"/>
    </source>
</evidence>
<dbReference type="SUPFAM" id="SSF46894">
    <property type="entry name" value="C-terminal effector domain of the bipartite response regulators"/>
    <property type="match status" value="1"/>
</dbReference>
<reference evidence="5 6" key="1">
    <citation type="submission" date="2020-04" db="EMBL/GenBank/DDBJ databases">
        <title>Pseudoalteromonas caenipelagi sp. nov., isolated from a tidal flat.</title>
        <authorList>
            <person name="Park S."/>
            <person name="Yoon J.-H."/>
        </authorList>
    </citation>
    <scope>NUCLEOTIDE SEQUENCE [LARGE SCALE GENOMIC DNA]</scope>
    <source>
        <strain evidence="5 6">JBTF-M23</strain>
    </source>
</reference>
<accession>A0A849VL66</accession>
<comment type="caution">
    <text evidence="5">The sequence shown here is derived from an EMBL/GenBank/DDBJ whole genome shotgun (WGS) entry which is preliminary data.</text>
</comment>
<dbReference type="SMART" id="SM00862">
    <property type="entry name" value="Trans_reg_C"/>
    <property type="match status" value="1"/>
</dbReference>
<keyword evidence="3" id="KW-0812">Transmembrane</keyword>
<keyword evidence="1 2" id="KW-0238">DNA-binding</keyword>
<protein>
    <recommendedName>
        <fullName evidence="4">OmpR/PhoB-type domain-containing protein</fullName>
    </recommendedName>
</protein>
<evidence type="ECO:0000256" key="3">
    <source>
        <dbReference type="SAM" id="Phobius"/>
    </source>
</evidence>
<dbReference type="Gene3D" id="1.10.10.10">
    <property type="entry name" value="Winged helix-like DNA-binding domain superfamily/Winged helix DNA-binding domain"/>
    <property type="match status" value="1"/>
</dbReference>
<dbReference type="GO" id="GO:0000160">
    <property type="term" value="P:phosphorelay signal transduction system"/>
    <property type="evidence" value="ECO:0007669"/>
    <property type="project" value="InterPro"/>
</dbReference>
<evidence type="ECO:0000256" key="2">
    <source>
        <dbReference type="PROSITE-ProRule" id="PRU01091"/>
    </source>
</evidence>
<feature type="domain" description="OmpR/PhoB-type" evidence="4">
    <location>
        <begin position="1"/>
        <end position="93"/>
    </location>
</feature>
<gene>
    <name evidence="5" type="ORF">HG263_18535</name>
</gene>
<dbReference type="AlphaFoldDB" id="A0A849VL66"/>
<dbReference type="Gene3D" id="1.25.40.10">
    <property type="entry name" value="Tetratricopeptide repeat domain"/>
    <property type="match status" value="1"/>
</dbReference>
<organism evidence="5 6">
    <name type="scientific">Pseudoalteromonas caenipelagi</name>
    <dbReference type="NCBI Taxonomy" id="2726988"/>
    <lineage>
        <taxon>Bacteria</taxon>
        <taxon>Pseudomonadati</taxon>
        <taxon>Pseudomonadota</taxon>
        <taxon>Gammaproteobacteria</taxon>
        <taxon>Alteromonadales</taxon>
        <taxon>Pseudoalteromonadaceae</taxon>
        <taxon>Pseudoalteromonas</taxon>
    </lineage>
</organism>
<dbReference type="InterPro" id="IPR001867">
    <property type="entry name" value="OmpR/PhoB-type_DNA-bd"/>
</dbReference>
<keyword evidence="3" id="KW-0472">Membrane</keyword>